<evidence type="ECO:0000313" key="1">
    <source>
        <dbReference type="EMBL" id="CAG8763319.1"/>
    </source>
</evidence>
<accession>A0ACA9QRI9</accession>
<organism evidence="1 2">
    <name type="scientific">Racocetra persica</name>
    <dbReference type="NCBI Taxonomy" id="160502"/>
    <lineage>
        <taxon>Eukaryota</taxon>
        <taxon>Fungi</taxon>
        <taxon>Fungi incertae sedis</taxon>
        <taxon>Mucoromycota</taxon>
        <taxon>Glomeromycotina</taxon>
        <taxon>Glomeromycetes</taxon>
        <taxon>Diversisporales</taxon>
        <taxon>Gigasporaceae</taxon>
        <taxon>Racocetra</taxon>
    </lineage>
</organism>
<gene>
    <name evidence="1" type="ORF">RPERSI_LOCUS15489</name>
</gene>
<evidence type="ECO:0000313" key="2">
    <source>
        <dbReference type="Proteomes" id="UP000789920"/>
    </source>
</evidence>
<protein>
    <submittedName>
        <fullName evidence="1">20729_t:CDS:1</fullName>
    </submittedName>
</protein>
<reference evidence="1" key="1">
    <citation type="submission" date="2021-06" db="EMBL/GenBank/DDBJ databases">
        <authorList>
            <person name="Kallberg Y."/>
            <person name="Tangrot J."/>
            <person name="Rosling A."/>
        </authorList>
    </citation>
    <scope>NUCLEOTIDE SEQUENCE</scope>
    <source>
        <strain evidence="1">MA461A</strain>
    </source>
</reference>
<name>A0ACA9QRI9_9GLOM</name>
<proteinExistence type="predicted"/>
<feature type="non-terminal residue" evidence="1">
    <location>
        <position position="89"/>
    </location>
</feature>
<comment type="caution">
    <text evidence="1">The sequence shown here is derived from an EMBL/GenBank/DDBJ whole genome shotgun (WGS) entry which is preliminary data.</text>
</comment>
<sequence>NASYCKSENLVFVNKFVNEHNHPLQNQDPLQEFSPALRRISDDIMNEIKFYVQECQLEATVLKKILRKKYQHQDIYRQDLYNTIHKFKA</sequence>
<keyword evidence="2" id="KW-1185">Reference proteome</keyword>
<feature type="non-terminal residue" evidence="1">
    <location>
        <position position="1"/>
    </location>
</feature>
<dbReference type="Proteomes" id="UP000789920">
    <property type="component" value="Unassembled WGS sequence"/>
</dbReference>
<dbReference type="EMBL" id="CAJVQC010037252">
    <property type="protein sequence ID" value="CAG8763319.1"/>
    <property type="molecule type" value="Genomic_DNA"/>
</dbReference>